<evidence type="ECO:0000256" key="2">
    <source>
        <dbReference type="ARBA" id="ARBA00009457"/>
    </source>
</evidence>
<dbReference type="PANTHER" id="PTHR10926">
    <property type="entry name" value="CELL CYCLE CONTROL PROTEIN 50"/>
    <property type="match status" value="1"/>
</dbReference>
<feature type="compositionally biased region" description="Basic and acidic residues" evidence="6">
    <location>
        <begin position="104"/>
        <end position="114"/>
    </location>
</feature>
<organism evidence="8 9">
    <name type="scientific">Diploscapter pachys</name>
    <dbReference type="NCBI Taxonomy" id="2018661"/>
    <lineage>
        <taxon>Eukaryota</taxon>
        <taxon>Metazoa</taxon>
        <taxon>Ecdysozoa</taxon>
        <taxon>Nematoda</taxon>
        <taxon>Chromadorea</taxon>
        <taxon>Rhabditida</taxon>
        <taxon>Rhabditina</taxon>
        <taxon>Rhabditomorpha</taxon>
        <taxon>Rhabditoidea</taxon>
        <taxon>Rhabditidae</taxon>
        <taxon>Diploscapter</taxon>
    </lineage>
</organism>
<comment type="similarity">
    <text evidence="2">Belongs to the CDC50/LEM3 family.</text>
</comment>
<comment type="caution">
    <text evidence="8">The sequence shown here is derived from an EMBL/GenBank/DDBJ whole genome shotgun (WGS) entry which is preliminary data.</text>
</comment>
<feature type="transmembrane region" description="Helical" evidence="7">
    <location>
        <begin position="166"/>
        <end position="192"/>
    </location>
</feature>
<evidence type="ECO:0000256" key="7">
    <source>
        <dbReference type="SAM" id="Phobius"/>
    </source>
</evidence>
<dbReference type="STRING" id="2018661.A0A2A2JVB4"/>
<reference evidence="8 9" key="1">
    <citation type="journal article" date="2017" name="Curr. Biol.">
        <title>Genome architecture and evolution of a unichromosomal asexual nematode.</title>
        <authorList>
            <person name="Fradin H."/>
            <person name="Zegar C."/>
            <person name="Gutwein M."/>
            <person name="Lucas J."/>
            <person name="Kovtun M."/>
            <person name="Corcoran D."/>
            <person name="Baugh L.R."/>
            <person name="Kiontke K."/>
            <person name="Gunsalus K."/>
            <person name="Fitch D.H."/>
            <person name="Piano F."/>
        </authorList>
    </citation>
    <scope>NUCLEOTIDE SEQUENCE [LARGE SCALE GENOMIC DNA]</scope>
    <source>
        <strain evidence="8">PF1309</strain>
    </source>
</reference>
<dbReference type="GO" id="GO:0005783">
    <property type="term" value="C:endoplasmic reticulum"/>
    <property type="evidence" value="ECO:0007669"/>
    <property type="project" value="TreeGrafter"/>
</dbReference>
<feature type="compositionally biased region" description="Polar residues" evidence="6">
    <location>
        <begin position="61"/>
        <end position="71"/>
    </location>
</feature>
<keyword evidence="5 7" id="KW-0472">Membrane</keyword>
<dbReference type="InterPro" id="IPR005045">
    <property type="entry name" value="CDC50/LEM3_fam"/>
</dbReference>
<keyword evidence="9" id="KW-1185">Reference proteome</keyword>
<feature type="compositionally biased region" description="Polar residues" evidence="6">
    <location>
        <begin position="85"/>
        <end position="103"/>
    </location>
</feature>
<dbReference type="OrthoDB" id="340608at2759"/>
<feature type="compositionally biased region" description="Basic and acidic residues" evidence="6">
    <location>
        <begin position="24"/>
        <end position="38"/>
    </location>
</feature>
<gene>
    <name evidence="8" type="ORF">WR25_19673</name>
</gene>
<evidence type="ECO:0000256" key="1">
    <source>
        <dbReference type="ARBA" id="ARBA00004141"/>
    </source>
</evidence>
<evidence type="ECO:0008006" key="10">
    <source>
        <dbReference type="Google" id="ProtNLM"/>
    </source>
</evidence>
<proteinExistence type="inferred from homology"/>
<dbReference type="Proteomes" id="UP000218231">
    <property type="component" value="Unassembled WGS sequence"/>
</dbReference>
<evidence type="ECO:0000256" key="4">
    <source>
        <dbReference type="ARBA" id="ARBA00022989"/>
    </source>
</evidence>
<sequence length="587" mass="65407">MAESEKLVRPLQEQSTQPVESNESTDKEESIHRQKSSEESIDSTQSDRSHKEPAAKRLDTQVPTAKSNKAQPKTAKSAKPKSEKPTISNPTTPDRKAQTSSKKTTTERDKRQLPSEDLTNDTGIIPKMSNGVSSDGPRSSEDDKTLKNKPKASRLRQQKLPAWQPILTASTVIPTVFAVGIIFIPIGIALFLASNSVKELKLDYTSCGLSKECQHNFELTEDWNGDVYLYYYLENFYQNHRRYVKSRNDKQYLGNLNSISDCEPFDKDANGQPIAPCGAVANSKFNDTFDIYRMDDQSGSVRQSPVGFTTNGVLWDVDHTRKFKNPPGSDPSHLCEAFKGTAKPPNWDKPPCESGGFEDVDFIIWMRTAALPNFRKLWRLVDRSIPEYRNGLPAGKYQLVVNSNYNVTAFSGKKAFILSTTSWAGGKNSFLGIAYLVVGSLAIVLGVIFIIIHVKFGHSMTNFWSDLGTFDRVLQSLIKQPYVIDNYVNICNGFANFYACLGPNNINNCLGMFGMVGMGNSPPLAFAYEGLLSDWGFKCGVGFFAVYENANFTNCTQSTFANYQPEMSQLITSYYQNATADKDHVCT</sequence>
<evidence type="ECO:0000256" key="5">
    <source>
        <dbReference type="ARBA" id="ARBA00023136"/>
    </source>
</evidence>
<dbReference type="PANTHER" id="PTHR10926:SF0">
    <property type="entry name" value="CDC50, ISOFORM A"/>
    <property type="match status" value="1"/>
</dbReference>
<accession>A0A2A2JVB4</accession>
<feature type="transmembrane region" description="Helical" evidence="7">
    <location>
        <begin position="430"/>
        <end position="452"/>
    </location>
</feature>
<evidence type="ECO:0000313" key="8">
    <source>
        <dbReference type="EMBL" id="PAV65716.1"/>
    </source>
</evidence>
<dbReference type="GO" id="GO:0005794">
    <property type="term" value="C:Golgi apparatus"/>
    <property type="evidence" value="ECO:0007669"/>
    <property type="project" value="TreeGrafter"/>
</dbReference>
<keyword evidence="4 7" id="KW-1133">Transmembrane helix</keyword>
<dbReference type="GO" id="GO:0005886">
    <property type="term" value="C:plasma membrane"/>
    <property type="evidence" value="ECO:0007669"/>
    <property type="project" value="TreeGrafter"/>
</dbReference>
<keyword evidence="3 7" id="KW-0812">Transmembrane</keyword>
<feature type="compositionally biased region" description="Basic and acidic residues" evidence="6">
    <location>
        <begin position="45"/>
        <end position="59"/>
    </location>
</feature>
<feature type="region of interest" description="Disordered" evidence="6">
    <location>
        <begin position="1"/>
        <end position="155"/>
    </location>
</feature>
<dbReference type="Pfam" id="PF03381">
    <property type="entry name" value="CDC50"/>
    <property type="match status" value="1"/>
</dbReference>
<evidence type="ECO:0000313" key="9">
    <source>
        <dbReference type="Proteomes" id="UP000218231"/>
    </source>
</evidence>
<protein>
    <recommendedName>
        <fullName evidence="10">Cell cycle control protein 50A</fullName>
    </recommendedName>
</protein>
<dbReference type="AlphaFoldDB" id="A0A2A2JVB4"/>
<comment type="subcellular location">
    <subcellularLocation>
        <location evidence="1">Membrane</location>
        <topology evidence="1">Multi-pass membrane protein</topology>
    </subcellularLocation>
</comment>
<dbReference type="EMBL" id="LIAE01010198">
    <property type="protein sequence ID" value="PAV65716.1"/>
    <property type="molecule type" value="Genomic_DNA"/>
</dbReference>
<feature type="compositionally biased region" description="Polar residues" evidence="6">
    <location>
        <begin position="12"/>
        <end position="22"/>
    </location>
</feature>
<name>A0A2A2JVB4_9BILA</name>
<evidence type="ECO:0000256" key="3">
    <source>
        <dbReference type="ARBA" id="ARBA00022692"/>
    </source>
</evidence>
<evidence type="ECO:0000256" key="6">
    <source>
        <dbReference type="SAM" id="MobiDB-lite"/>
    </source>
</evidence>